<evidence type="ECO:0000256" key="13">
    <source>
        <dbReference type="ARBA" id="ARBA00023136"/>
    </source>
</evidence>
<feature type="transmembrane region" description="Helical" evidence="18">
    <location>
        <begin position="193"/>
        <end position="223"/>
    </location>
</feature>
<dbReference type="GO" id="GO:0009055">
    <property type="term" value="F:electron transfer activity"/>
    <property type="evidence" value="ECO:0007669"/>
    <property type="project" value="UniProtKB-UniRule"/>
</dbReference>
<dbReference type="HAMAP" id="MF_00399">
    <property type="entry name" value="DbsD"/>
    <property type="match status" value="1"/>
</dbReference>
<comment type="catalytic activity">
    <reaction evidence="16 18">
        <text>[protein]-dithiol + NAD(+) = [protein]-disulfide + NADH + H(+)</text>
        <dbReference type="Rhea" id="RHEA:18749"/>
        <dbReference type="Rhea" id="RHEA-COMP:10593"/>
        <dbReference type="Rhea" id="RHEA-COMP:10594"/>
        <dbReference type="ChEBI" id="CHEBI:15378"/>
        <dbReference type="ChEBI" id="CHEBI:29950"/>
        <dbReference type="ChEBI" id="CHEBI:50058"/>
        <dbReference type="ChEBI" id="CHEBI:57540"/>
        <dbReference type="ChEBI" id="CHEBI:57945"/>
        <dbReference type="EC" id="1.8.1.8"/>
    </reaction>
</comment>
<feature type="transmembrane region" description="Helical" evidence="18">
    <location>
        <begin position="356"/>
        <end position="379"/>
    </location>
</feature>
<feature type="transmembrane region" description="Helical" evidence="18">
    <location>
        <begin position="391"/>
        <end position="409"/>
    </location>
</feature>
<dbReference type="InterPro" id="IPR022910">
    <property type="entry name" value="Thiol_diS_interchange_DbsD"/>
</dbReference>
<feature type="domain" description="Thioredoxin" evidence="20">
    <location>
        <begin position="464"/>
        <end position="612"/>
    </location>
</feature>
<feature type="transmembrane region" description="Helical" evidence="18">
    <location>
        <begin position="445"/>
        <end position="464"/>
    </location>
</feature>
<dbReference type="Pfam" id="PF02683">
    <property type="entry name" value="DsbD_TM"/>
    <property type="match status" value="1"/>
</dbReference>
<evidence type="ECO:0000256" key="6">
    <source>
        <dbReference type="ARBA" id="ARBA00022692"/>
    </source>
</evidence>
<dbReference type="InterPro" id="IPR028250">
    <property type="entry name" value="DsbDN"/>
</dbReference>
<evidence type="ECO:0000256" key="14">
    <source>
        <dbReference type="ARBA" id="ARBA00023157"/>
    </source>
</evidence>
<dbReference type="PANTHER" id="PTHR32234:SF0">
    <property type="entry name" value="THIOL:DISULFIDE INTERCHANGE PROTEIN DSBD"/>
    <property type="match status" value="1"/>
</dbReference>
<reference evidence="22" key="1">
    <citation type="submission" date="2016-11" db="EMBL/GenBank/DDBJ databases">
        <authorList>
            <person name="Varghese N."/>
            <person name="Submissions S."/>
        </authorList>
    </citation>
    <scope>NUCLEOTIDE SEQUENCE [LARGE SCALE GENOMIC DNA]</scope>
    <source>
        <strain evidence="22">CGMCC 1.10835</strain>
    </source>
</reference>
<comment type="similarity">
    <text evidence="2 18">Belongs to the thioredoxin family. DsbD subfamily.</text>
</comment>
<evidence type="ECO:0000256" key="3">
    <source>
        <dbReference type="ARBA" id="ARBA00022448"/>
    </source>
</evidence>
<dbReference type="SUPFAM" id="SSF74863">
    <property type="entry name" value="Thiol:disulfide interchange protein DsbD, N-terminal domain (DsbD-alpha)"/>
    <property type="match status" value="1"/>
</dbReference>
<keyword evidence="15 18" id="KW-0676">Redox-active center</keyword>
<dbReference type="InterPro" id="IPR035671">
    <property type="entry name" value="DsbD_gamma"/>
</dbReference>
<feature type="region of interest" description="Disordered" evidence="19">
    <location>
        <begin position="147"/>
        <end position="176"/>
    </location>
</feature>
<dbReference type="InterPro" id="IPR013766">
    <property type="entry name" value="Thioredoxin_domain"/>
</dbReference>
<dbReference type="CDD" id="cd02953">
    <property type="entry name" value="DsbDgamma"/>
    <property type="match status" value="1"/>
</dbReference>
<comment type="caution">
    <text evidence="18">Lacks conserved residue(s) required for the propagation of feature annotation.</text>
</comment>
<keyword evidence="8 18" id="KW-0201">Cytochrome c-type biogenesis</keyword>
<keyword evidence="3 18" id="KW-0813">Transport</keyword>
<dbReference type="NCBIfam" id="NF001419">
    <property type="entry name" value="PRK00293.1"/>
    <property type="match status" value="1"/>
</dbReference>
<accession>A0A1M6TSS4</accession>
<keyword evidence="13 18" id="KW-0472">Membrane</keyword>
<evidence type="ECO:0000256" key="10">
    <source>
        <dbReference type="ARBA" id="ARBA00022989"/>
    </source>
</evidence>
<evidence type="ECO:0000259" key="20">
    <source>
        <dbReference type="PROSITE" id="PS51352"/>
    </source>
</evidence>
<feature type="transmembrane region" description="Helical" evidence="18">
    <location>
        <begin position="415"/>
        <end position="433"/>
    </location>
</feature>
<comment type="function">
    <text evidence="18">Required to facilitate the formation of correct disulfide bonds in some periplasmic proteins and for the assembly of the periplasmic c-type cytochromes. Acts by transferring electrons from cytoplasmic thioredoxin to the periplasm. This transfer involves a cascade of disulfide bond formation and reduction steps.</text>
</comment>
<keyword evidence="12 18" id="KW-0520">NAD</keyword>
<feature type="signal peptide" evidence="18">
    <location>
        <begin position="1"/>
        <end position="25"/>
    </location>
</feature>
<dbReference type="EMBL" id="FRAQ01000002">
    <property type="protein sequence ID" value="SHK59966.1"/>
    <property type="molecule type" value="Genomic_DNA"/>
</dbReference>
<gene>
    <name evidence="18" type="primary">dsbD</name>
    <name evidence="21" type="ORF">SAMN05216369_2394</name>
</gene>
<feature type="disulfide bond" description="Redox-active" evidence="18">
    <location>
        <begin position="527"/>
        <end position="530"/>
    </location>
</feature>
<evidence type="ECO:0000256" key="15">
    <source>
        <dbReference type="ARBA" id="ARBA00023284"/>
    </source>
</evidence>
<evidence type="ECO:0000256" key="12">
    <source>
        <dbReference type="ARBA" id="ARBA00023027"/>
    </source>
</evidence>
<evidence type="ECO:0000256" key="5">
    <source>
        <dbReference type="ARBA" id="ARBA00022519"/>
    </source>
</evidence>
<dbReference type="Proteomes" id="UP000184497">
    <property type="component" value="Unassembled WGS sequence"/>
</dbReference>
<feature type="transmembrane region" description="Helical" evidence="18">
    <location>
        <begin position="235"/>
        <end position="259"/>
    </location>
</feature>
<keyword evidence="10 18" id="KW-1133">Transmembrane helix</keyword>
<dbReference type="EC" id="1.8.1.8" evidence="18"/>
<dbReference type="PANTHER" id="PTHR32234">
    <property type="entry name" value="THIOL:DISULFIDE INTERCHANGE PROTEIN DSBD"/>
    <property type="match status" value="1"/>
</dbReference>
<protein>
    <recommendedName>
        <fullName evidence="18">Thiol:disulfide interchange protein DsbD</fullName>
        <ecNumber evidence="18">1.8.1.8</ecNumber>
    </recommendedName>
    <alternativeName>
        <fullName evidence="18">Protein-disulfide reductase</fullName>
        <shortName evidence="18">Disulfide reductase</shortName>
    </alternativeName>
</protein>
<evidence type="ECO:0000256" key="1">
    <source>
        <dbReference type="ARBA" id="ARBA00004429"/>
    </source>
</evidence>
<dbReference type="PROSITE" id="PS51352">
    <property type="entry name" value="THIOREDOXIN_2"/>
    <property type="match status" value="1"/>
</dbReference>
<dbReference type="Pfam" id="PF11412">
    <property type="entry name" value="DsbD_N"/>
    <property type="match status" value="1"/>
</dbReference>
<keyword evidence="6 18" id="KW-0812">Transmembrane</keyword>
<dbReference type="InterPro" id="IPR017937">
    <property type="entry name" value="Thioredoxin_CS"/>
</dbReference>
<evidence type="ECO:0000256" key="9">
    <source>
        <dbReference type="ARBA" id="ARBA00022982"/>
    </source>
</evidence>
<dbReference type="Pfam" id="PF13899">
    <property type="entry name" value="Thioredoxin_7"/>
    <property type="match status" value="1"/>
</dbReference>
<dbReference type="SUPFAM" id="SSF52833">
    <property type="entry name" value="Thioredoxin-like"/>
    <property type="match status" value="1"/>
</dbReference>
<comment type="catalytic activity">
    <reaction evidence="17 18">
        <text>[protein]-dithiol + NADP(+) = [protein]-disulfide + NADPH + H(+)</text>
        <dbReference type="Rhea" id="RHEA:18753"/>
        <dbReference type="Rhea" id="RHEA-COMP:10593"/>
        <dbReference type="Rhea" id="RHEA-COMP:10594"/>
        <dbReference type="ChEBI" id="CHEBI:15378"/>
        <dbReference type="ChEBI" id="CHEBI:29950"/>
        <dbReference type="ChEBI" id="CHEBI:50058"/>
        <dbReference type="ChEBI" id="CHEBI:57783"/>
        <dbReference type="ChEBI" id="CHEBI:58349"/>
        <dbReference type="EC" id="1.8.1.8"/>
    </reaction>
</comment>
<dbReference type="Gene3D" id="2.60.40.1250">
    <property type="entry name" value="Thiol:disulfide interchange protein DsbD, N-terminal domain"/>
    <property type="match status" value="1"/>
</dbReference>
<organism evidence="21 22">
    <name type="scientific">Marinobacter antarcticus</name>
    <dbReference type="NCBI Taxonomy" id="564117"/>
    <lineage>
        <taxon>Bacteria</taxon>
        <taxon>Pseudomonadati</taxon>
        <taxon>Pseudomonadota</taxon>
        <taxon>Gammaproteobacteria</taxon>
        <taxon>Pseudomonadales</taxon>
        <taxon>Marinobacteraceae</taxon>
        <taxon>Marinobacter</taxon>
    </lineage>
</organism>
<keyword evidence="7 18" id="KW-0732">Signal</keyword>
<keyword evidence="5 18" id="KW-0997">Cell inner membrane</keyword>
<feature type="disulfide bond" description="Redox-active" evidence="18">
    <location>
        <begin position="125"/>
        <end position="131"/>
    </location>
</feature>
<sequence length="613" mass="64942" precursor="true">MRVVRSWLLMLATLIILATSLSAFGQSTLENNSEFLPVDQAFRYSLQDNRDGTLTLSWDIAPGYYLYRKRMQVEGHDTGLSNVNYPSGTIITDEFFGDSEVYFKHADVLIEAGEATALDLSWQGCAKAGLCYPPQSVSVNFSGQQVQAPDISEPGSSNGAVGQNSSGDKTSPTANNELADDQSLASQLAGSGLLWNLVIFFGLGLLLVFTPCVLPMIPILSAVIVGSDARRGQAFLLSLAFVVTMAITYALLGVAAAMAGANLQAILQTPLFIAPLAVIFVLLSLSMFGLYELQLPAFIRDRLDRVSSRQQGGSLGGAAVMGFFSALLASPCMTAPLAGALIYIADSGNATFGGLALLALGLGMGTPLIALATIGSGLLPKPGAWMNGVKAVFGFILLATAIWFLERIFDDSLILALWGALALAIGLSVRQVVNTHSKEVSLKALISSVGAIVTLWGALMMIGASAGGTQPWQPLAILAGSGNATPVAGKLHARFDDFKSVADLNRAVANAGRKGQWTLVDFYADWCVSCKVIEDEVFGDPEVVAALLNIQLLRADVTANDKLDRELMRELQVVGPPTILIIGPDGQEYRAQRTTGEVSARQFLERLAAASQS</sequence>
<proteinExistence type="inferred from homology"/>
<evidence type="ECO:0000256" key="19">
    <source>
        <dbReference type="SAM" id="MobiDB-lite"/>
    </source>
</evidence>
<feature type="transmembrane region" description="Helical" evidence="18">
    <location>
        <begin position="314"/>
        <end position="344"/>
    </location>
</feature>
<evidence type="ECO:0000256" key="16">
    <source>
        <dbReference type="ARBA" id="ARBA00047388"/>
    </source>
</evidence>
<feature type="transmembrane region" description="Helical" evidence="18">
    <location>
        <begin position="271"/>
        <end position="293"/>
    </location>
</feature>
<keyword evidence="9 18" id="KW-0249">Electron transport</keyword>
<dbReference type="GO" id="GO:0047134">
    <property type="term" value="F:protein-disulfide reductase [NAD(P)H] activity"/>
    <property type="evidence" value="ECO:0007669"/>
    <property type="project" value="UniProtKB-UniRule"/>
</dbReference>
<dbReference type="STRING" id="564117.SAMN05216369_2394"/>
<feature type="compositionally biased region" description="Polar residues" evidence="19">
    <location>
        <begin position="154"/>
        <end position="176"/>
    </location>
</feature>
<dbReference type="Gene3D" id="3.40.30.10">
    <property type="entry name" value="Glutaredoxin"/>
    <property type="match status" value="1"/>
</dbReference>
<keyword evidence="4 18" id="KW-1003">Cell membrane</keyword>
<evidence type="ECO:0000256" key="8">
    <source>
        <dbReference type="ARBA" id="ARBA00022748"/>
    </source>
</evidence>
<evidence type="ECO:0000256" key="4">
    <source>
        <dbReference type="ARBA" id="ARBA00022475"/>
    </source>
</evidence>
<dbReference type="InterPro" id="IPR003834">
    <property type="entry name" value="Cyt_c_assmbl_TM_dom"/>
</dbReference>
<dbReference type="PROSITE" id="PS00194">
    <property type="entry name" value="THIOREDOXIN_1"/>
    <property type="match status" value="1"/>
</dbReference>
<evidence type="ECO:0000256" key="18">
    <source>
        <dbReference type="HAMAP-Rule" id="MF_00399"/>
    </source>
</evidence>
<dbReference type="GO" id="GO:0017004">
    <property type="term" value="P:cytochrome complex assembly"/>
    <property type="evidence" value="ECO:0007669"/>
    <property type="project" value="UniProtKB-UniRule"/>
</dbReference>
<evidence type="ECO:0000313" key="22">
    <source>
        <dbReference type="Proteomes" id="UP000184497"/>
    </source>
</evidence>
<feature type="chain" id="PRO_5013412817" description="Thiol:disulfide interchange protein DsbD" evidence="18">
    <location>
        <begin position="26"/>
        <end position="613"/>
    </location>
</feature>
<evidence type="ECO:0000256" key="7">
    <source>
        <dbReference type="ARBA" id="ARBA00022729"/>
    </source>
</evidence>
<evidence type="ECO:0000313" key="21">
    <source>
        <dbReference type="EMBL" id="SHK59966.1"/>
    </source>
</evidence>
<dbReference type="InterPro" id="IPR036929">
    <property type="entry name" value="DsbDN_sf"/>
</dbReference>
<evidence type="ECO:0000256" key="11">
    <source>
        <dbReference type="ARBA" id="ARBA00023002"/>
    </source>
</evidence>
<keyword evidence="22" id="KW-1185">Reference proteome</keyword>
<keyword evidence="14 18" id="KW-1015">Disulfide bond</keyword>
<name>A0A1M6TSS4_9GAMM</name>
<comment type="subcellular location">
    <subcellularLocation>
        <location evidence="1 18">Cell inner membrane</location>
        <topology evidence="1 18">Multi-pass membrane protein</topology>
    </subcellularLocation>
</comment>
<dbReference type="InterPro" id="IPR036249">
    <property type="entry name" value="Thioredoxin-like_sf"/>
</dbReference>
<keyword evidence="11 18" id="KW-0560">Oxidoreductase</keyword>
<evidence type="ECO:0000256" key="17">
    <source>
        <dbReference type="ARBA" id="ARBA00047804"/>
    </source>
</evidence>
<dbReference type="GO" id="GO:0005886">
    <property type="term" value="C:plasma membrane"/>
    <property type="evidence" value="ECO:0007669"/>
    <property type="project" value="UniProtKB-SubCell"/>
</dbReference>
<dbReference type="GO" id="GO:0045454">
    <property type="term" value="P:cell redox homeostasis"/>
    <property type="evidence" value="ECO:0007669"/>
    <property type="project" value="TreeGrafter"/>
</dbReference>
<dbReference type="AlphaFoldDB" id="A0A1M6TSS4"/>
<evidence type="ECO:0000256" key="2">
    <source>
        <dbReference type="ARBA" id="ARBA00007241"/>
    </source>
</evidence>